<comment type="caution">
    <text evidence="1">The sequence shown here is derived from an EMBL/GenBank/DDBJ whole genome shotgun (WGS) entry which is preliminary data.</text>
</comment>
<gene>
    <name evidence="1" type="ORF">BIV23_25670</name>
</gene>
<evidence type="ECO:0000313" key="2">
    <source>
        <dbReference type="Proteomes" id="UP000179642"/>
    </source>
</evidence>
<accession>A0A1S2QAF7</accession>
<organism evidence="1 2">
    <name type="scientific">Streptomyces monashensis</name>
    <dbReference type="NCBI Taxonomy" id="1678012"/>
    <lineage>
        <taxon>Bacteria</taxon>
        <taxon>Bacillati</taxon>
        <taxon>Actinomycetota</taxon>
        <taxon>Actinomycetes</taxon>
        <taxon>Kitasatosporales</taxon>
        <taxon>Streptomycetaceae</taxon>
        <taxon>Streptomyces</taxon>
    </lineage>
</organism>
<name>A0A1S2QAF7_9ACTN</name>
<reference evidence="1 2" key="1">
    <citation type="submission" date="2016-10" db="EMBL/GenBank/DDBJ databases">
        <title>Genome sequence of Streptomyces sp. MUSC 1.</title>
        <authorList>
            <person name="Lee L.-H."/>
            <person name="Ser H.-L."/>
            <person name="Law J.W.-F."/>
        </authorList>
    </citation>
    <scope>NUCLEOTIDE SEQUENCE [LARGE SCALE GENOMIC DNA]</scope>
    <source>
        <strain evidence="1 2">MUSC 1</strain>
    </source>
</reference>
<dbReference type="OrthoDB" id="5022306at2"/>
<dbReference type="RefSeq" id="WP_071383307.1">
    <property type="nucleotide sequence ID" value="NZ_MLYO01000041.1"/>
</dbReference>
<dbReference type="AlphaFoldDB" id="A0A1S2QAF7"/>
<dbReference type="SUPFAM" id="SSF109854">
    <property type="entry name" value="DinB/YfiT-like putative metalloenzymes"/>
    <property type="match status" value="1"/>
</dbReference>
<dbReference type="Proteomes" id="UP000179642">
    <property type="component" value="Unassembled WGS sequence"/>
</dbReference>
<evidence type="ECO:0000313" key="1">
    <source>
        <dbReference type="EMBL" id="OIK02235.1"/>
    </source>
</evidence>
<dbReference type="InterPro" id="IPR034660">
    <property type="entry name" value="DinB/YfiT-like"/>
</dbReference>
<dbReference type="EMBL" id="MLYO01000041">
    <property type="protein sequence ID" value="OIK02235.1"/>
    <property type="molecule type" value="Genomic_DNA"/>
</dbReference>
<keyword evidence="2" id="KW-1185">Reference proteome</keyword>
<proteinExistence type="predicted"/>
<protein>
    <submittedName>
        <fullName evidence="1">Uncharacterized protein</fullName>
    </submittedName>
</protein>
<sequence length="87" mass="9603">MTLDQIPWPGLTAAEGLAWIDRAYADWCTGLDSTDDTLLSTRSEGPPRTLDGRYPFADVILHVNREVIHHGAGVALLPDLHRALGRR</sequence>